<evidence type="ECO:0000313" key="3">
    <source>
        <dbReference type="Proteomes" id="UP000244092"/>
    </source>
</evidence>
<dbReference type="Gene3D" id="3.90.190.10">
    <property type="entry name" value="Protein tyrosine phosphatase superfamily"/>
    <property type="match status" value="1"/>
</dbReference>
<feature type="domain" description="Beta-lactamase hydrolase-like protein phosphatase-like" evidence="1">
    <location>
        <begin position="16"/>
        <end position="124"/>
    </location>
</feature>
<name>A0A2T6CGN0_9RHOB</name>
<gene>
    <name evidence="2" type="ORF">C8N31_103140</name>
</gene>
<dbReference type="InterPro" id="IPR005939">
    <property type="entry name" value="BLH_phosphatase-like"/>
</dbReference>
<dbReference type="EMBL" id="QBKU01000003">
    <property type="protein sequence ID" value="PTX74663.1"/>
    <property type="molecule type" value="Genomic_DNA"/>
</dbReference>
<dbReference type="GO" id="GO:0016787">
    <property type="term" value="F:hydrolase activity"/>
    <property type="evidence" value="ECO:0007669"/>
    <property type="project" value="InterPro"/>
</dbReference>
<dbReference type="Pfam" id="PF04273">
    <property type="entry name" value="BLH_phosphatase"/>
    <property type="match status" value="1"/>
</dbReference>
<dbReference type="AlphaFoldDB" id="A0A2T6CGN0"/>
<comment type="caution">
    <text evidence="2">The sequence shown here is derived from an EMBL/GenBank/DDBJ whole genome shotgun (WGS) entry which is preliminary data.</text>
</comment>
<dbReference type="SUPFAM" id="SSF52799">
    <property type="entry name" value="(Phosphotyrosine protein) phosphatases II"/>
    <property type="match status" value="1"/>
</dbReference>
<proteinExistence type="predicted"/>
<evidence type="ECO:0000313" key="2">
    <source>
        <dbReference type="EMBL" id="PTX74663.1"/>
    </source>
</evidence>
<accession>A0A2T6CGN0</accession>
<evidence type="ECO:0000259" key="1">
    <source>
        <dbReference type="Pfam" id="PF04273"/>
    </source>
</evidence>
<dbReference type="NCBIfam" id="TIGR01244">
    <property type="entry name" value="TIGR01244 family sulfur transferase"/>
    <property type="match status" value="1"/>
</dbReference>
<organism evidence="2 3">
    <name type="scientific">Sulfitobacter mediterraneus</name>
    <dbReference type="NCBI Taxonomy" id="83219"/>
    <lineage>
        <taxon>Bacteria</taxon>
        <taxon>Pseudomonadati</taxon>
        <taxon>Pseudomonadota</taxon>
        <taxon>Alphaproteobacteria</taxon>
        <taxon>Rhodobacterales</taxon>
        <taxon>Roseobacteraceae</taxon>
        <taxon>Sulfitobacter</taxon>
    </lineage>
</organism>
<reference evidence="2 3" key="1">
    <citation type="submission" date="2018-04" db="EMBL/GenBank/DDBJ databases">
        <title>Genomic Encyclopedia of Archaeal and Bacterial Type Strains, Phase II (KMG-II): from individual species to whole genera.</title>
        <authorList>
            <person name="Goeker M."/>
        </authorList>
    </citation>
    <scope>NUCLEOTIDE SEQUENCE [LARGE SCALE GENOMIC DNA]</scope>
    <source>
        <strain evidence="2 3">DSM 12244</strain>
    </source>
</reference>
<protein>
    <submittedName>
        <fullName evidence="2">Uncharacterized protein (TIGR01244 family)</fullName>
    </submittedName>
</protein>
<dbReference type="Proteomes" id="UP000244092">
    <property type="component" value="Unassembled WGS sequence"/>
</dbReference>
<dbReference type="InterPro" id="IPR029021">
    <property type="entry name" value="Prot-tyrosine_phosphatase-like"/>
</dbReference>
<sequence length="154" mass="16152">MTAGQHPALRLNHPMDIRQITPRYFVSPQIDPSDMDALRDAGITRILCNRPDAEVPPSHSADAIRAAAEAAGLAFAVQPLTHQTMVPDVIATNRALGLDTGDVVLAYCASGTRSTIAWALGQAGTLPADEIVAAAAAGGYDLSNIRPALDQPFV</sequence>